<evidence type="ECO:0000313" key="2">
    <source>
        <dbReference type="Proteomes" id="UP001055879"/>
    </source>
</evidence>
<comment type="caution">
    <text evidence="1">The sequence shown here is derived from an EMBL/GenBank/DDBJ whole genome shotgun (WGS) entry which is preliminary data.</text>
</comment>
<dbReference type="EMBL" id="CM042057">
    <property type="protein sequence ID" value="KAI3692740.1"/>
    <property type="molecule type" value="Genomic_DNA"/>
</dbReference>
<reference evidence="2" key="1">
    <citation type="journal article" date="2022" name="Mol. Ecol. Resour.">
        <title>The genomes of chicory, endive, great burdock and yacon provide insights into Asteraceae palaeo-polyploidization history and plant inulin production.</title>
        <authorList>
            <person name="Fan W."/>
            <person name="Wang S."/>
            <person name="Wang H."/>
            <person name="Wang A."/>
            <person name="Jiang F."/>
            <person name="Liu H."/>
            <person name="Zhao H."/>
            <person name="Xu D."/>
            <person name="Zhang Y."/>
        </authorList>
    </citation>
    <scope>NUCLEOTIDE SEQUENCE [LARGE SCALE GENOMIC DNA]</scope>
    <source>
        <strain evidence="2">cv. Niubang</strain>
    </source>
</reference>
<protein>
    <submittedName>
        <fullName evidence="1">Uncharacterized protein</fullName>
    </submittedName>
</protein>
<proteinExistence type="predicted"/>
<gene>
    <name evidence="1" type="ORF">L6452_32562</name>
</gene>
<sequence length="164" mass="18803">MSVLKFFDLSFLRQVYLVLSFATSTLVCTIMASENSVDPISAIGENPDLALIHPSDYLLLYPNNHHVDLENLKINPLVLDILRGHPIYYALAATANVPLIYLQQAWKSIEFVSVNNNRYFEIQIDHFTSILNYQRLRLILDLPEANSRTGRTNFDPYPIDSEIF</sequence>
<dbReference type="Proteomes" id="UP001055879">
    <property type="component" value="Linkage Group LG11"/>
</dbReference>
<accession>A0ACB8Z991</accession>
<keyword evidence="2" id="KW-1185">Reference proteome</keyword>
<evidence type="ECO:0000313" key="1">
    <source>
        <dbReference type="EMBL" id="KAI3692740.1"/>
    </source>
</evidence>
<organism evidence="1 2">
    <name type="scientific">Arctium lappa</name>
    <name type="common">Greater burdock</name>
    <name type="synonym">Lappa major</name>
    <dbReference type="NCBI Taxonomy" id="4217"/>
    <lineage>
        <taxon>Eukaryota</taxon>
        <taxon>Viridiplantae</taxon>
        <taxon>Streptophyta</taxon>
        <taxon>Embryophyta</taxon>
        <taxon>Tracheophyta</taxon>
        <taxon>Spermatophyta</taxon>
        <taxon>Magnoliopsida</taxon>
        <taxon>eudicotyledons</taxon>
        <taxon>Gunneridae</taxon>
        <taxon>Pentapetalae</taxon>
        <taxon>asterids</taxon>
        <taxon>campanulids</taxon>
        <taxon>Asterales</taxon>
        <taxon>Asteraceae</taxon>
        <taxon>Carduoideae</taxon>
        <taxon>Cardueae</taxon>
        <taxon>Arctiinae</taxon>
        <taxon>Arctium</taxon>
    </lineage>
</organism>
<name>A0ACB8Z991_ARCLA</name>
<reference evidence="1 2" key="2">
    <citation type="journal article" date="2022" name="Mol. Ecol. Resour.">
        <title>The genomes of chicory, endive, great burdock and yacon provide insights into Asteraceae paleo-polyploidization history and plant inulin production.</title>
        <authorList>
            <person name="Fan W."/>
            <person name="Wang S."/>
            <person name="Wang H."/>
            <person name="Wang A."/>
            <person name="Jiang F."/>
            <person name="Liu H."/>
            <person name="Zhao H."/>
            <person name="Xu D."/>
            <person name="Zhang Y."/>
        </authorList>
    </citation>
    <scope>NUCLEOTIDE SEQUENCE [LARGE SCALE GENOMIC DNA]</scope>
    <source>
        <strain evidence="2">cv. Niubang</strain>
    </source>
</reference>